<proteinExistence type="predicted"/>
<sequence>MSSSAPSLPHLSAVSSSPSHGTRVSTHAAPWPSYQPSACSHPSRLTPPSQFCCPQAPKPGFRGAFRSPIVISGTAGTNVA</sequence>
<evidence type="ECO:0000313" key="2">
    <source>
        <dbReference type="EMBL" id="KLT40957.1"/>
    </source>
</evidence>
<evidence type="ECO:0000256" key="1">
    <source>
        <dbReference type="SAM" id="MobiDB-lite"/>
    </source>
</evidence>
<accession>A0A0J0XIS7</accession>
<keyword evidence="3" id="KW-1185">Reference proteome</keyword>
<name>A0A0J0XIS7_9TREE</name>
<dbReference type="EMBL" id="KQ087225">
    <property type="protein sequence ID" value="KLT40957.1"/>
    <property type="molecule type" value="Genomic_DNA"/>
</dbReference>
<gene>
    <name evidence="2" type="ORF">CC85DRAFT_286886</name>
</gene>
<evidence type="ECO:0000313" key="3">
    <source>
        <dbReference type="Proteomes" id="UP000053611"/>
    </source>
</evidence>
<dbReference type="Proteomes" id="UP000053611">
    <property type="component" value="Unassembled WGS sequence"/>
</dbReference>
<reference evidence="2 3" key="1">
    <citation type="submission" date="2015-03" db="EMBL/GenBank/DDBJ databases">
        <title>Genomics and transcriptomics of the oil-accumulating basidiomycete yeast T. oleaginosus allow insights into substrate utilization and the diverse evolutionary trajectories of mating systems in fungi.</title>
        <authorList>
            <consortium name="DOE Joint Genome Institute"/>
            <person name="Kourist R."/>
            <person name="Kracht O."/>
            <person name="Bracharz F."/>
            <person name="Lipzen A."/>
            <person name="Nolan M."/>
            <person name="Ohm R."/>
            <person name="Grigoriev I."/>
            <person name="Sun S."/>
            <person name="Heitman J."/>
            <person name="Bruck T."/>
            <person name="Nowrousian M."/>
        </authorList>
    </citation>
    <scope>NUCLEOTIDE SEQUENCE [LARGE SCALE GENOMIC DNA]</scope>
    <source>
        <strain evidence="2 3">IBC0246</strain>
    </source>
</reference>
<feature type="compositionally biased region" description="Low complexity" evidence="1">
    <location>
        <begin position="1"/>
        <end position="20"/>
    </location>
</feature>
<feature type="region of interest" description="Disordered" evidence="1">
    <location>
        <begin position="1"/>
        <end position="51"/>
    </location>
</feature>
<protein>
    <submittedName>
        <fullName evidence="2">Uncharacterized protein</fullName>
    </submittedName>
</protein>
<dbReference type="AlphaFoldDB" id="A0A0J0XIS7"/>
<organism evidence="2 3">
    <name type="scientific">Cutaneotrichosporon oleaginosum</name>
    <dbReference type="NCBI Taxonomy" id="879819"/>
    <lineage>
        <taxon>Eukaryota</taxon>
        <taxon>Fungi</taxon>
        <taxon>Dikarya</taxon>
        <taxon>Basidiomycota</taxon>
        <taxon>Agaricomycotina</taxon>
        <taxon>Tremellomycetes</taxon>
        <taxon>Trichosporonales</taxon>
        <taxon>Trichosporonaceae</taxon>
        <taxon>Cutaneotrichosporon</taxon>
    </lineage>
</organism>